<evidence type="ECO:0000313" key="18">
    <source>
        <dbReference type="Proteomes" id="UP000262325"/>
    </source>
</evidence>
<keyword evidence="6 13" id="KW-0004">4Fe-4S</keyword>
<evidence type="ECO:0000256" key="1">
    <source>
        <dbReference type="ARBA" id="ARBA00001927"/>
    </source>
</evidence>
<evidence type="ECO:0000256" key="3">
    <source>
        <dbReference type="ARBA" id="ARBA00004196"/>
    </source>
</evidence>
<evidence type="ECO:0000256" key="11">
    <source>
        <dbReference type="ARBA" id="ARBA00023014"/>
    </source>
</evidence>
<comment type="subunit">
    <text evidence="5">Heterodimer of a large and a small subunit.</text>
</comment>
<feature type="binding site" evidence="13">
    <location>
        <position position="261"/>
    </location>
    <ligand>
        <name>[3Fe-4S] cluster</name>
        <dbReference type="ChEBI" id="CHEBI:21137"/>
    </ligand>
</feature>
<name>A0A3D5QAM6_FLESI</name>
<dbReference type="InterPro" id="IPR006137">
    <property type="entry name" value="NADH_UbQ_OxRdtase-like_20kDa"/>
</dbReference>
<keyword evidence="7 13" id="KW-0479">Metal-binding</keyword>
<feature type="binding site" evidence="13">
    <location>
        <position position="224"/>
    </location>
    <ligand>
        <name>[4Fe-4S] cluster</name>
        <dbReference type="ChEBI" id="CHEBI:49883"/>
        <label>2</label>
    </ligand>
</feature>
<keyword evidence="8 14" id="KW-0732">Signal</keyword>
<evidence type="ECO:0000256" key="4">
    <source>
        <dbReference type="ARBA" id="ARBA00006605"/>
    </source>
</evidence>
<evidence type="ECO:0000256" key="5">
    <source>
        <dbReference type="ARBA" id="ARBA00011771"/>
    </source>
</evidence>
<reference evidence="17 18" key="1">
    <citation type="journal article" date="2018" name="Nat. Biotechnol.">
        <title>A standardized bacterial taxonomy based on genome phylogeny substantially revises the tree of life.</title>
        <authorList>
            <person name="Parks D.H."/>
            <person name="Chuvochina M."/>
            <person name="Waite D.W."/>
            <person name="Rinke C."/>
            <person name="Skarshewski A."/>
            <person name="Chaumeil P.A."/>
            <person name="Hugenholtz P."/>
        </authorList>
    </citation>
    <scope>NUCLEOTIDE SEQUENCE [LARGE SCALE GENOMIC DNA]</scope>
    <source>
        <strain evidence="17">UBA8672</strain>
    </source>
</reference>
<dbReference type="InterPro" id="IPR027394">
    <property type="entry name" value="Cytochrome-c3_hydrogenase_C"/>
</dbReference>
<keyword evidence="9" id="KW-0560">Oxidoreductase</keyword>
<evidence type="ECO:0000256" key="8">
    <source>
        <dbReference type="ARBA" id="ARBA00022729"/>
    </source>
</evidence>
<dbReference type="GO" id="GO:0009061">
    <property type="term" value="P:anaerobic respiration"/>
    <property type="evidence" value="ECO:0007669"/>
    <property type="project" value="TreeGrafter"/>
</dbReference>
<dbReference type="GO" id="GO:0008901">
    <property type="term" value="F:ferredoxin hydrogenase activity"/>
    <property type="evidence" value="ECO:0007669"/>
    <property type="project" value="InterPro"/>
</dbReference>
<dbReference type="GO" id="GO:0046872">
    <property type="term" value="F:metal ion binding"/>
    <property type="evidence" value="ECO:0007669"/>
    <property type="project" value="UniProtKB-KW"/>
</dbReference>
<accession>A0A3D5QAM6</accession>
<comment type="cofactor">
    <cofactor evidence="2">
        <name>[4Fe-4S] cluster</name>
        <dbReference type="ChEBI" id="CHEBI:49883"/>
    </cofactor>
</comment>
<feature type="binding site" evidence="13">
    <location>
        <position position="53"/>
    </location>
    <ligand>
        <name>[4Fe-4S] cluster</name>
        <dbReference type="ChEBI" id="CHEBI:49883"/>
        <label>1</label>
    </ligand>
</feature>
<dbReference type="Pfam" id="PF01058">
    <property type="entry name" value="Oxidored_q6"/>
    <property type="match status" value="1"/>
</dbReference>
<dbReference type="SUPFAM" id="SSF56770">
    <property type="entry name" value="HydA/Nqo6-like"/>
    <property type="match status" value="1"/>
</dbReference>
<dbReference type="Proteomes" id="UP000262325">
    <property type="component" value="Unassembled WGS sequence"/>
</dbReference>
<dbReference type="PRINTS" id="PR00614">
    <property type="entry name" value="NIHGNASESMLL"/>
</dbReference>
<dbReference type="InterPro" id="IPR001821">
    <property type="entry name" value="NiFe_hydrogenase_ssu"/>
</dbReference>
<proteinExistence type="inferred from homology"/>
<organism evidence="17 18">
    <name type="scientific">Flexistipes sinusarabici</name>
    <dbReference type="NCBI Taxonomy" id="2352"/>
    <lineage>
        <taxon>Bacteria</taxon>
        <taxon>Pseudomonadati</taxon>
        <taxon>Deferribacterota</taxon>
        <taxon>Deferribacteres</taxon>
        <taxon>Deferribacterales</taxon>
        <taxon>Flexistipitaceae</taxon>
        <taxon>Flexistipes</taxon>
    </lineage>
</organism>
<dbReference type="Gene3D" id="4.10.480.10">
    <property type="entry name" value="Cytochrome-c3 hydrogenase, C-terminal domain"/>
    <property type="match status" value="1"/>
</dbReference>
<evidence type="ECO:0000256" key="14">
    <source>
        <dbReference type="SAM" id="SignalP"/>
    </source>
</evidence>
<evidence type="ECO:0000256" key="2">
    <source>
        <dbReference type="ARBA" id="ARBA00001966"/>
    </source>
</evidence>
<feature type="signal peptide" evidence="14">
    <location>
        <begin position="1"/>
        <end position="25"/>
    </location>
</feature>
<feature type="binding site" evidence="13">
    <location>
        <position position="183"/>
    </location>
    <ligand>
        <name>[4Fe-4S] cluster</name>
        <dbReference type="ChEBI" id="CHEBI:49883"/>
        <label>1</label>
    </ligand>
</feature>
<dbReference type="EMBL" id="DPPF01000089">
    <property type="protein sequence ID" value="HCW92905.1"/>
    <property type="molecule type" value="Genomic_DNA"/>
</dbReference>
<comment type="cofactor">
    <cofactor evidence="1">
        <name>[3Fe-4S] cluster</name>
        <dbReference type="ChEBI" id="CHEBI:21137"/>
    </cofactor>
</comment>
<dbReference type="GO" id="GO:0016020">
    <property type="term" value="C:membrane"/>
    <property type="evidence" value="ECO:0007669"/>
    <property type="project" value="TreeGrafter"/>
</dbReference>
<comment type="caution">
    <text evidence="17">The sequence shown here is derived from an EMBL/GenBank/DDBJ whole genome shotgun (WGS) entry which is preliminary data.</text>
</comment>
<evidence type="ECO:0000256" key="13">
    <source>
        <dbReference type="PIRSR" id="PIRSR000310-1"/>
    </source>
</evidence>
<feature type="binding site" evidence="13">
    <location>
        <position position="283"/>
    </location>
    <ligand>
        <name>[3Fe-4S] cluster</name>
        <dbReference type="ChEBI" id="CHEBI:21137"/>
    </ligand>
</feature>
<dbReference type="Gene3D" id="3.40.50.700">
    <property type="entry name" value="NADH:ubiquinone oxidoreductase-like, 20kDa subunit"/>
    <property type="match status" value="1"/>
</dbReference>
<keyword evidence="11 13" id="KW-0411">Iron-sulfur</keyword>
<sequence>MLTRRQLLKHSAKLSMLLFGSKAFAADIFDGFIRLKEERVKVIFIQGQVCAGCSISMMYGNETNFLQFIRHIISLQVHPMLSFESSDDYLEMLEKTVKNGDYILAFEGSIPMGIPNACNIGGIPLKNFIKPAVENASIIVASGTCSSHGGIPAAVNNETGAVSLIEYLDMQNIHKPYLRIPGCPVHPDWLMGSISYVASTGEIPKVTELKTPKTYYKDTIHNHCNRFQHFSQDLYLSDYAQDKTNCLLKKGCRGPVTYSDCPIRNWNGNTNFCIKSNAPCVGCVHPDWPFESDMYITAEKAEDITWWEMQEKVRNREKDKK</sequence>
<dbReference type="GO" id="GO:0044569">
    <property type="term" value="C:[Ni-Fe] hydrogenase complex"/>
    <property type="evidence" value="ECO:0007669"/>
    <property type="project" value="TreeGrafter"/>
</dbReference>
<evidence type="ECO:0000256" key="9">
    <source>
        <dbReference type="ARBA" id="ARBA00023002"/>
    </source>
</evidence>
<feature type="binding site" evidence="13">
    <location>
        <position position="145"/>
    </location>
    <ligand>
        <name>[4Fe-4S] cluster</name>
        <dbReference type="ChEBI" id="CHEBI:49883"/>
        <label>1</label>
    </ligand>
</feature>
<protein>
    <submittedName>
        <fullName evidence="17">Hyaluronate lyase</fullName>
    </submittedName>
</protein>
<dbReference type="GO" id="GO:0051539">
    <property type="term" value="F:4 iron, 4 sulfur cluster binding"/>
    <property type="evidence" value="ECO:0007669"/>
    <property type="project" value="UniProtKB-KW"/>
</dbReference>
<dbReference type="InterPro" id="IPR037024">
    <property type="entry name" value="NiFe_Hase_small_N_sf"/>
</dbReference>
<evidence type="ECO:0000256" key="10">
    <source>
        <dbReference type="ARBA" id="ARBA00023004"/>
    </source>
</evidence>
<feature type="chain" id="PRO_5017808938" evidence="14">
    <location>
        <begin position="26"/>
        <end position="321"/>
    </location>
</feature>
<dbReference type="AlphaFoldDB" id="A0A3D5QAM6"/>
<comment type="similarity">
    <text evidence="4">Belongs to the [NiFe]/[NiFeSe] hydrogenase small subunit family.</text>
</comment>
<dbReference type="GO" id="GO:0030313">
    <property type="term" value="C:cell envelope"/>
    <property type="evidence" value="ECO:0007669"/>
    <property type="project" value="UniProtKB-SubCell"/>
</dbReference>
<dbReference type="RefSeq" id="WP_273266453.1">
    <property type="nucleotide sequence ID" value="NZ_JAAZVV010000075.1"/>
</dbReference>
<gene>
    <name evidence="17" type="ORF">DHM44_04410</name>
</gene>
<dbReference type="PANTHER" id="PTHR30013:SF7">
    <property type="entry name" value="HYDROGENASE-2 SMALL CHAIN"/>
    <property type="match status" value="1"/>
</dbReference>
<dbReference type="GO" id="GO:0009375">
    <property type="term" value="C:ferredoxin hydrogenase complex"/>
    <property type="evidence" value="ECO:0007669"/>
    <property type="project" value="InterPro"/>
</dbReference>
<dbReference type="GO" id="GO:0016829">
    <property type="term" value="F:lyase activity"/>
    <property type="evidence" value="ECO:0007669"/>
    <property type="project" value="UniProtKB-KW"/>
</dbReference>
<evidence type="ECO:0000259" key="16">
    <source>
        <dbReference type="Pfam" id="PF14720"/>
    </source>
</evidence>
<dbReference type="InterPro" id="IPR037148">
    <property type="entry name" value="NiFe-Hase_small_C_sf"/>
</dbReference>
<feature type="binding site" evidence="13">
    <location>
        <position position="221"/>
    </location>
    <ligand>
        <name>[4Fe-4S] cluster</name>
        <dbReference type="ChEBI" id="CHEBI:49883"/>
        <label>2</label>
    </ligand>
</feature>
<dbReference type="NCBIfam" id="TIGR00391">
    <property type="entry name" value="hydA"/>
    <property type="match status" value="1"/>
</dbReference>
<feature type="domain" description="NADH:ubiquinone oxidoreductase-like 20kDa subunit" evidence="15">
    <location>
        <begin position="50"/>
        <end position="195"/>
    </location>
</feature>
<dbReference type="Pfam" id="PF14720">
    <property type="entry name" value="NiFe_hyd_SSU_C"/>
    <property type="match status" value="1"/>
</dbReference>
<evidence type="ECO:0000256" key="7">
    <source>
        <dbReference type="ARBA" id="ARBA00022723"/>
    </source>
</evidence>
<keyword evidence="12 13" id="KW-0003">3Fe-4S</keyword>
<evidence type="ECO:0000256" key="12">
    <source>
        <dbReference type="ARBA" id="ARBA00023291"/>
    </source>
</evidence>
<evidence type="ECO:0000259" key="15">
    <source>
        <dbReference type="Pfam" id="PF01058"/>
    </source>
</evidence>
<evidence type="ECO:0000256" key="6">
    <source>
        <dbReference type="ARBA" id="ARBA00022485"/>
    </source>
</evidence>
<keyword evidence="10 13" id="KW-0408">Iron</keyword>
<dbReference type="PANTHER" id="PTHR30013">
    <property type="entry name" value="NIFE / NIFESE HYDROGENASE SMALL SUBUNIT FAMILY MEMBER"/>
    <property type="match status" value="1"/>
</dbReference>
<evidence type="ECO:0000313" key="17">
    <source>
        <dbReference type="EMBL" id="HCW92905.1"/>
    </source>
</evidence>
<feature type="domain" description="Cytochrome-c3 hydrogenase C-terminal" evidence="16">
    <location>
        <begin position="216"/>
        <end position="295"/>
    </location>
</feature>
<dbReference type="GO" id="GO:0009055">
    <property type="term" value="F:electron transfer activity"/>
    <property type="evidence" value="ECO:0007669"/>
    <property type="project" value="TreeGrafter"/>
</dbReference>
<dbReference type="PIRSF" id="PIRSF000310">
    <property type="entry name" value="NiFe_hyd_ssu"/>
    <property type="match status" value="1"/>
</dbReference>
<feature type="binding site" evidence="13">
    <location>
        <position position="252"/>
    </location>
    <ligand>
        <name>[4Fe-4S] cluster</name>
        <dbReference type="ChEBI" id="CHEBI:49883"/>
        <label>2</label>
    </ligand>
</feature>
<dbReference type="GO" id="GO:0051538">
    <property type="term" value="F:3 iron, 4 sulfur cluster binding"/>
    <property type="evidence" value="ECO:0007669"/>
    <property type="project" value="UniProtKB-KW"/>
</dbReference>
<feature type="binding site" evidence="13">
    <location>
        <position position="280"/>
    </location>
    <ligand>
        <name>[3Fe-4S] cluster</name>
        <dbReference type="ChEBI" id="CHEBI:21137"/>
    </ligand>
</feature>
<feature type="binding site" evidence="13">
    <location>
        <position position="50"/>
    </location>
    <ligand>
        <name>[4Fe-4S] cluster</name>
        <dbReference type="ChEBI" id="CHEBI:49883"/>
        <label>1</label>
    </ligand>
</feature>
<comment type="subcellular location">
    <subcellularLocation>
        <location evidence="3">Cell envelope</location>
    </subcellularLocation>
</comment>
<feature type="binding site" evidence="13">
    <location>
        <position position="246"/>
    </location>
    <ligand>
        <name>[4Fe-4S] cluster</name>
        <dbReference type="ChEBI" id="CHEBI:49883"/>
        <label>2</label>
    </ligand>
</feature>
<keyword evidence="17" id="KW-0456">Lyase</keyword>